<feature type="coiled-coil region" evidence="1">
    <location>
        <begin position="34"/>
        <end position="96"/>
    </location>
</feature>
<reference evidence="5 6" key="1">
    <citation type="submission" date="2019-04" db="EMBL/GenBank/DDBJ databases">
        <authorList>
            <person name="Yang Y."/>
            <person name="Wei D."/>
        </authorList>
    </citation>
    <scope>NUCLEOTIDE SEQUENCE [LARGE SCALE GENOMIC DNA]</scope>
    <source>
        <strain evidence="5 6">L-1-4w-11</strain>
    </source>
</reference>
<feature type="domain" description="M23ase beta-sheet core" evidence="4">
    <location>
        <begin position="298"/>
        <end position="387"/>
    </location>
</feature>
<dbReference type="GO" id="GO:0004222">
    <property type="term" value="F:metalloendopeptidase activity"/>
    <property type="evidence" value="ECO:0007669"/>
    <property type="project" value="TreeGrafter"/>
</dbReference>
<protein>
    <submittedName>
        <fullName evidence="5">Metalloendopeptidase</fullName>
    </submittedName>
</protein>
<dbReference type="Pfam" id="PF01551">
    <property type="entry name" value="Peptidase_M23"/>
    <property type="match status" value="1"/>
</dbReference>
<proteinExistence type="predicted"/>
<evidence type="ECO:0000259" key="4">
    <source>
        <dbReference type="Pfam" id="PF01551"/>
    </source>
</evidence>
<evidence type="ECO:0000256" key="3">
    <source>
        <dbReference type="SAM" id="SignalP"/>
    </source>
</evidence>
<keyword evidence="1" id="KW-0175">Coiled coil</keyword>
<feature type="chain" id="PRO_5021033698" evidence="3">
    <location>
        <begin position="25"/>
        <end position="393"/>
    </location>
</feature>
<dbReference type="SUPFAM" id="SSF51261">
    <property type="entry name" value="Duplicated hybrid motif"/>
    <property type="match status" value="1"/>
</dbReference>
<keyword evidence="3" id="KW-0732">Signal</keyword>
<evidence type="ECO:0000256" key="1">
    <source>
        <dbReference type="SAM" id="Coils"/>
    </source>
</evidence>
<feature type="region of interest" description="Disordered" evidence="2">
    <location>
        <begin position="250"/>
        <end position="274"/>
    </location>
</feature>
<dbReference type="PANTHER" id="PTHR21666">
    <property type="entry name" value="PEPTIDASE-RELATED"/>
    <property type="match status" value="1"/>
</dbReference>
<dbReference type="OrthoDB" id="9809144at2"/>
<dbReference type="PANTHER" id="PTHR21666:SF270">
    <property type="entry name" value="MUREIN HYDROLASE ACTIVATOR ENVC"/>
    <property type="match status" value="1"/>
</dbReference>
<evidence type="ECO:0000313" key="5">
    <source>
        <dbReference type="EMBL" id="TKD53345.1"/>
    </source>
</evidence>
<evidence type="ECO:0000256" key="2">
    <source>
        <dbReference type="SAM" id="MobiDB-lite"/>
    </source>
</evidence>
<name>A0A4U1LA38_9SPHN</name>
<feature type="signal peptide" evidence="3">
    <location>
        <begin position="1"/>
        <end position="24"/>
    </location>
</feature>
<dbReference type="InterPro" id="IPR050570">
    <property type="entry name" value="Cell_wall_metabolism_enzyme"/>
</dbReference>
<dbReference type="EMBL" id="SWKR01000001">
    <property type="protein sequence ID" value="TKD53345.1"/>
    <property type="molecule type" value="Genomic_DNA"/>
</dbReference>
<keyword evidence="6" id="KW-1185">Reference proteome</keyword>
<dbReference type="CDD" id="cd12797">
    <property type="entry name" value="M23_peptidase"/>
    <property type="match status" value="1"/>
</dbReference>
<accession>A0A4U1LA38</accession>
<dbReference type="InterPro" id="IPR016047">
    <property type="entry name" value="M23ase_b-sheet_dom"/>
</dbReference>
<dbReference type="AlphaFoldDB" id="A0A4U1LA38"/>
<comment type="caution">
    <text evidence="5">The sequence shown here is derived from an EMBL/GenBank/DDBJ whole genome shotgun (WGS) entry which is preliminary data.</text>
</comment>
<gene>
    <name evidence="5" type="ORF">FBR43_00705</name>
</gene>
<sequence length="393" mass="40953">MRRVALAAAAAALIAMPATTGAQAPSIDDERRALAAANEASRLARIRSEELERQADAARDEAAEAAARRAAVAARAEQAEADIAAARARILLVDRELAAARARLEARRAPTTQLVAALQSLARRPAALGLLQPGSTRDAVHVRALLATVVPVVRARSDAVRGELAEVRRLREGAALAARSLADGRARLEEERLGLLQLEAASRLRSRDLGRSALIESDRALALGEEARDIVDRMSVLDAAIATRGALEALPGPLPRPLPRPDAAAEATPSAGPPPYRLPVAGRIVAGLGELSPSGVRSRGLTIATWAGAPAVAPAAGTVAFARGFPGYRTVVILDHGDGWTSLVSGLDAAAVRRGERVAAGAAIGRAPAGDAPRVTVELRRRGRPFDIVPLLR</sequence>
<dbReference type="Gene3D" id="2.70.70.10">
    <property type="entry name" value="Glucose Permease (Domain IIA)"/>
    <property type="match status" value="1"/>
</dbReference>
<dbReference type="InterPro" id="IPR011055">
    <property type="entry name" value="Dup_hybrid_motif"/>
</dbReference>
<evidence type="ECO:0000313" key="6">
    <source>
        <dbReference type="Proteomes" id="UP000309138"/>
    </source>
</evidence>
<organism evidence="5 6">
    <name type="scientific">Sphingomonas baiyangensis</name>
    <dbReference type="NCBI Taxonomy" id="2572576"/>
    <lineage>
        <taxon>Bacteria</taxon>
        <taxon>Pseudomonadati</taxon>
        <taxon>Pseudomonadota</taxon>
        <taxon>Alphaproteobacteria</taxon>
        <taxon>Sphingomonadales</taxon>
        <taxon>Sphingomonadaceae</taxon>
        <taxon>Sphingomonas</taxon>
    </lineage>
</organism>
<dbReference type="Proteomes" id="UP000309138">
    <property type="component" value="Unassembled WGS sequence"/>
</dbReference>